<feature type="transmembrane region" description="Helical" evidence="8">
    <location>
        <begin position="40"/>
        <end position="60"/>
    </location>
</feature>
<dbReference type="FunFam" id="1.10.3720.10:FF:000005">
    <property type="entry name" value="Microcin C ABC transporter permease"/>
    <property type="match status" value="1"/>
</dbReference>
<feature type="domain" description="ABC transmembrane type-1" evidence="9">
    <location>
        <begin position="181"/>
        <end position="368"/>
    </location>
</feature>
<keyword evidence="5 8" id="KW-0812">Transmembrane</keyword>
<evidence type="ECO:0000256" key="4">
    <source>
        <dbReference type="ARBA" id="ARBA00022519"/>
    </source>
</evidence>
<evidence type="ECO:0000256" key="3">
    <source>
        <dbReference type="ARBA" id="ARBA00022475"/>
    </source>
</evidence>
<keyword evidence="4" id="KW-0997">Cell inner membrane</keyword>
<gene>
    <name evidence="10" type="ORF">FQ775_13045</name>
</gene>
<evidence type="ECO:0000313" key="11">
    <source>
        <dbReference type="Proteomes" id="UP000321389"/>
    </source>
</evidence>
<dbReference type="Gene3D" id="1.10.3720.10">
    <property type="entry name" value="MetI-like"/>
    <property type="match status" value="1"/>
</dbReference>
<dbReference type="PROSITE" id="PS50928">
    <property type="entry name" value="ABC_TM1"/>
    <property type="match status" value="1"/>
</dbReference>
<keyword evidence="11" id="KW-1185">Reference proteome</keyword>
<comment type="similarity">
    <text evidence="8">Belongs to the binding-protein-dependent transport system permease family.</text>
</comment>
<dbReference type="PANTHER" id="PTHR30325">
    <property type="entry name" value="MEMBRANE COMPONENT OF ABC TRANSPORTER"/>
    <property type="match status" value="1"/>
</dbReference>
<feature type="transmembrane region" description="Helical" evidence="8">
    <location>
        <begin position="229"/>
        <end position="262"/>
    </location>
</feature>
<evidence type="ECO:0000256" key="6">
    <source>
        <dbReference type="ARBA" id="ARBA00022989"/>
    </source>
</evidence>
<protein>
    <submittedName>
        <fullName evidence="10">ABC transporter permease</fullName>
    </submittedName>
</protein>
<dbReference type="AlphaFoldDB" id="A0A5B8L044"/>
<dbReference type="RefSeq" id="WP_146299876.1">
    <property type="nucleotide sequence ID" value="NZ_CP042301.2"/>
</dbReference>
<evidence type="ECO:0000256" key="5">
    <source>
        <dbReference type="ARBA" id="ARBA00022692"/>
    </source>
</evidence>
<dbReference type="OrthoDB" id="9766870at2"/>
<evidence type="ECO:0000256" key="7">
    <source>
        <dbReference type="ARBA" id="ARBA00023136"/>
    </source>
</evidence>
<dbReference type="InterPro" id="IPR025966">
    <property type="entry name" value="OppC_N"/>
</dbReference>
<evidence type="ECO:0000256" key="1">
    <source>
        <dbReference type="ARBA" id="ARBA00004429"/>
    </source>
</evidence>
<dbReference type="Proteomes" id="UP000321389">
    <property type="component" value="Chromosome"/>
</dbReference>
<dbReference type="Pfam" id="PF12911">
    <property type="entry name" value="OppC_N"/>
    <property type="match status" value="1"/>
</dbReference>
<evidence type="ECO:0000313" key="10">
    <source>
        <dbReference type="EMBL" id="QDZ01231.1"/>
    </source>
</evidence>
<sequence length="383" mass="43061">MQRAVTSPEARAIPPGRRGGWLSPLNQRRWQNFKANRRGYWSLWIFLVLFVLSLLAEFIANDKPIIASYKGEILLPVLIDYPEEKFGGFLAVTDYRDPVIFEEIEANGWLIWPPIRYSYRTVNNEIPEAAPAKPSWLYDRETRCARYPDGAEDQSCTLGNWNWLGTDDQTRDVLARVIYGFRISVLFGLALTFCSAIIGVSAGAVQGYFGGWTDLLFQRFIEIWASIPVLYLILIIAAVLPPGFFILLGIMLLFSWVGFVGVVRAEFLRARNFEYVNAARALGVPNRTIMFRHLLPNAMVATLTFLPFILNGSITTLTSLDFLGFGLPPGSASLGELLRQGQQNLTAPWLGMSGFVVISLMLSLLIFIGEATRDAFDPRKTFK</sequence>
<dbReference type="InterPro" id="IPR035906">
    <property type="entry name" value="MetI-like_sf"/>
</dbReference>
<keyword evidence="2 8" id="KW-0813">Transport</keyword>
<dbReference type="InterPro" id="IPR000515">
    <property type="entry name" value="MetI-like"/>
</dbReference>
<dbReference type="EMBL" id="CP042301">
    <property type="protein sequence ID" value="QDZ01231.1"/>
    <property type="molecule type" value="Genomic_DNA"/>
</dbReference>
<keyword evidence="7 8" id="KW-0472">Membrane</keyword>
<dbReference type="GO" id="GO:0042884">
    <property type="term" value="P:microcin transport"/>
    <property type="evidence" value="ECO:0007669"/>
    <property type="project" value="TreeGrafter"/>
</dbReference>
<keyword evidence="3" id="KW-1003">Cell membrane</keyword>
<feature type="transmembrane region" description="Helical" evidence="8">
    <location>
        <begin position="185"/>
        <end position="209"/>
    </location>
</feature>
<dbReference type="GO" id="GO:0055085">
    <property type="term" value="P:transmembrane transport"/>
    <property type="evidence" value="ECO:0007669"/>
    <property type="project" value="InterPro"/>
</dbReference>
<dbReference type="Pfam" id="PF00528">
    <property type="entry name" value="BPD_transp_1"/>
    <property type="match status" value="1"/>
</dbReference>
<accession>A0A5B8L044</accession>
<proteinExistence type="inferred from homology"/>
<comment type="subcellular location">
    <subcellularLocation>
        <location evidence="1">Cell inner membrane</location>
        <topology evidence="1">Multi-pass membrane protein</topology>
    </subcellularLocation>
    <subcellularLocation>
        <location evidence="8">Cell membrane</location>
        <topology evidence="8">Multi-pass membrane protein</topology>
    </subcellularLocation>
</comment>
<name>A0A5B8L044_9HYPH</name>
<feature type="transmembrane region" description="Helical" evidence="8">
    <location>
        <begin position="300"/>
        <end position="327"/>
    </location>
</feature>
<feature type="transmembrane region" description="Helical" evidence="8">
    <location>
        <begin position="347"/>
        <end position="369"/>
    </location>
</feature>
<evidence type="ECO:0000256" key="2">
    <source>
        <dbReference type="ARBA" id="ARBA00022448"/>
    </source>
</evidence>
<organism evidence="10 11">
    <name type="scientific">Nitratireductor mangrovi</name>
    <dbReference type="NCBI Taxonomy" id="2599600"/>
    <lineage>
        <taxon>Bacteria</taxon>
        <taxon>Pseudomonadati</taxon>
        <taxon>Pseudomonadota</taxon>
        <taxon>Alphaproteobacteria</taxon>
        <taxon>Hyphomicrobiales</taxon>
        <taxon>Phyllobacteriaceae</taxon>
        <taxon>Nitratireductor</taxon>
    </lineage>
</organism>
<evidence type="ECO:0000259" key="9">
    <source>
        <dbReference type="PROSITE" id="PS50928"/>
    </source>
</evidence>
<dbReference type="PANTHER" id="PTHR30325:SF0">
    <property type="entry name" value="INNER MEMBRANE ABC TRANSPORTER PERMEASE PROTEIN YEJE"/>
    <property type="match status" value="1"/>
</dbReference>
<keyword evidence="6 8" id="KW-1133">Transmembrane helix</keyword>
<dbReference type="SUPFAM" id="SSF161098">
    <property type="entry name" value="MetI-like"/>
    <property type="match status" value="1"/>
</dbReference>
<dbReference type="KEGG" id="niy:FQ775_13045"/>
<reference evidence="10" key="1">
    <citation type="submission" date="2020-04" db="EMBL/GenBank/DDBJ databases">
        <title>Nitratireductor sp. nov. isolated from mangrove soil.</title>
        <authorList>
            <person name="Ye Y."/>
        </authorList>
    </citation>
    <scope>NUCLEOTIDE SEQUENCE</scope>
    <source>
        <strain evidence="10">SY7</strain>
    </source>
</reference>
<dbReference type="CDD" id="cd06261">
    <property type="entry name" value="TM_PBP2"/>
    <property type="match status" value="1"/>
</dbReference>
<evidence type="ECO:0000256" key="8">
    <source>
        <dbReference type="RuleBase" id="RU363032"/>
    </source>
</evidence>
<dbReference type="GO" id="GO:0005886">
    <property type="term" value="C:plasma membrane"/>
    <property type="evidence" value="ECO:0007669"/>
    <property type="project" value="UniProtKB-SubCell"/>
</dbReference>